<organism evidence="1 2">
    <name type="scientific">Ahrensia kielensis</name>
    <dbReference type="NCBI Taxonomy" id="76980"/>
    <lineage>
        <taxon>Bacteria</taxon>
        <taxon>Pseudomonadati</taxon>
        <taxon>Pseudomonadota</taxon>
        <taxon>Alphaproteobacteria</taxon>
        <taxon>Hyphomicrobiales</taxon>
        <taxon>Ahrensiaceae</taxon>
        <taxon>Ahrensia</taxon>
    </lineage>
</organism>
<evidence type="ECO:0000313" key="2">
    <source>
        <dbReference type="Proteomes" id="UP001477870"/>
    </source>
</evidence>
<protein>
    <recommendedName>
        <fullName evidence="3">Relaxosome protein TraY</fullName>
    </recommendedName>
</protein>
<reference evidence="1 2" key="1">
    <citation type="submission" date="2024-03" db="EMBL/GenBank/DDBJ databases">
        <title>Community enrichment and isolation of bacterial strains for fucoidan degradation.</title>
        <authorList>
            <person name="Sichert A."/>
        </authorList>
    </citation>
    <scope>NUCLEOTIDE SEQUENCE [LARGE SCALE GENOMIC DNA]</scope>
    <source>
        <strain evidence="1 2">AS62</strain>
    </source>
</reference>
<evidence type="ECO:0000313" key="1">
    <source>
        <dbReference type="EMBL" id="MEM5503080.1"/>
    </source>
</evidence>
<name>A0ABU9TAC0_9HYPH</name>
<sequence length="133" mass="14656">MLIMARTGTEIRKRNATVTARVEPEIKFAVAKAAGTRTESDWLRSIIIERLDLNIVEVDRPKKRARTKLSASKNAELGQLARAVAQATGMLKISAQAFREAGKVNLHSDTEVALAEINKAASRIFELLDVKSK</sequence>
<proteinExistence type="predicted"/>
<keyword evidence="2" id="KW-1185">Reference proteome</keyword>
<gene>
    <name evidence="1" type="ORF">WNY59_15945</name>
</gene>
<dbReference type="EMBL" id="JBBMQO010000010">
    <property type="protein sequence ID" value="MEM5503080.1"/>
    <property type="molecule type" value="Genomic_DNA"/>
</dbReference>
<accession>A0ABU9TAC0</accession>
<comment type="caution">
    <text evidence="1">The sequence shown here is derived from an EMBL/GenBank/DDBJ whole genome shotgun (WGS) entry which is preliminary data.</text>
</comment>
<evidence type="ECO:0008006" key="3">
    <source>
        <dbReference type="Google" id="ProtNLM"/>
    </source>
</evidence>
<dbReference type="RefSeq" id="WP_342849267.1">
    <property type="nucleotide sequence ID" value="NZ_JBBMQO010000010.1"/>
</dbReference>
<dbReference type="Proteomes" id="UP001477870">
    <property type="component" value="Unassembled WGS sequence"/>
</dbReference>